<name>A0A1G8APF3_9RHOO</name>
<keyword evidence="2" id="KW-1185">Reference proteome</keyword>
<protein>
    <recommendedName>
        <fullName evidence="3">Ubiquitin-activating enzyme E1 FCCH domain-containing protein</fullName>
    </recommendedName>
</protein>
<evidence type="ECO:0000313" key="2">
    <source>
        <dbReference type="Proteomes" id="UP000198607"/>
    </source>
</evidence>
<dbReference type="EMBL" id="FNCY01000004">
    <property type="protein sequence ID" value="SDH22891.1"/>
    <property type="molecule type" value="Genomic_DNA"/>
</dbReference>
<dbReference type="InterPro" id="IPR042302">
    <property type="entry name" value="E1_FCCH_sf"/>
</dbReference>
<evidence type="ECO:0000313" key="1">
    <source>
        <dbReference type="EMBL" id="SDH22891.1"/>
    </source>
</evidence>
<dbReference type="Gene3D" id="2.40.30.180">
    <property type="entry name" value="Ubiquitin-activating enzyme E1, FCCH domain"/>
    <property type="match status" value="1"/>
</dbReference>
<sequence>MNLKTLARSFSGGIIGPELYGRVDLAKLQTGLAEANNFWVLPHGPVQNRPGFQYVNEVKDSTKKVRVVPFSFNTEQTFVLEFGDQYIRWHTNGGTLLETGLTITGISKANPGVLTYTGTDPANGDWMYLSSIVGMAELNGRYAKVKNVNAVANTFELSDTHGGANIDTSGFTAYTSGGTAARVYEIATPYLEADLFDLHFVQSADVLTIVHPTYAPRELRRLGATNWQLSTISFIPTIGTPTAPTVTSSGAGSTTYTYKTTALASDTLEESYASPSTAVTGVALTTSGSYNTITPATVTGAVRYNIYKLASGLWGYIGQTDGSAFKDDNITADVSQTPPEPNDPLSGAGNFPGAVGYHGQRRCFGGTNNKPQNFWATRSATENNLSYSIPTRDDDAIAFRVTAREVNRIRHIVSLDQLLFLTSGGEWKVAPQNSDVLTPTSADPKQFGAEGASNVQPVIAASSVIYVQESGSRLREMKANIYDTSSLDVRDISILAPHLFDDYSVGDLAYAKTPNKMVWCVRSDGTLLGLTYLPEHDVLGWHTHTTDGSFESVACVKEGSEHALYTVAKRHINSRDVRYIERLHSRRFSDPADAFFVDAGLTYSGTATSTITGLWHLEGEEVAVLADAGEHNRVTVTDGAIELDAKASTVHVGLPITADLKTLPLSFEAEAAGQGLTKNVSEVYLRVKDSLGYEVGPNFDELQPTTQRSGEDYGAPPEFVTGVEQITIMPEWGQDAQVCVRQSAPLPVTILSMAFEVTVGA</sequence>
<organism evidence="1 2">
    <name type="scientific">Propionivibrio dicarboxylicus</name>
    <dbReference type="NCBI Taxonomy" id="83767"/>
    <lineage>
        <taxon>Bacteria</taxon>
        <taxon>Pseudomonadati</taxon>
        <taxon>Pseudomonadota</taxon>
        <taxon>Betaproteobacteria</taxon>
        <taxon>Rhodocyclales</taxon>
        <taxon>Rhodocyclaceae</taxon>
        <taxon>Propionivibrio</taxon>
    </lineage>
</organism>
<dbReference type="AlphaFoldDB" id="A0A1G8APF3"/>
<proteinExistence type="predicted"/>
<evidence type="ECO:0008006" key="3">
    <source>
        <dbReference type="Google" id="ProtNLM"/>
    </source>
</evidence>
<dbReference type="RefSeq" id="WP_091936012.1">
    <property type="nucleotide sequence ID" value="NZ_FNCY01000004.1"/>
</dbReference>
<reference evidence="1 2" key="1">
    <citation type="submission" date="2016-10" db="EMBL/GenBank/DDBJ databases">
        <authorList>
            <person name="de Groot N.N."/>
        </authorList>
    </citation>
    <scope>NUCLEOTIDE SEQUENCE [LARGE SCALE GENOMIC DNA]</scope>
    <source>
        <strain evidence="1 2">DSM 5885</strain>
    </source>
</reference>
<accession>A0A1G8APF3</accession>
<gene>
    <name evidence="1" type="ORF">SAMN05660652_01456</name>
</gene>
<dbReference type="STRING" id="83767.SAMN05660652_01456"/>
<dbReference type="OrthoDB" id="5438497at2"/>
<dbReference type="Proteomes" id="UP000198607">
    <property type="component" value="Unassembled WGS sequence"/>
</dbReference>